<dbReference type="GO" id="GO:0005789">
    <property type="term" value="C:endoplasmic reticulum membrane"/>
    <property type="evidence" value="ECO:0007669"/>
    <property type="project" value="UniProtKB-SubCell"/>
</dbReference>
<keyword evidence="7 11" id="KW-0256">Endoplasmic reticulum</keyword>
<evidence type="ECO:0000256" key="10">
    <source>
        <dbReference type="ARBA" id="ARBA00047346"/>
    </source>
</evidence>
<feature type="transmembrane region" description="Helical" evidence="11">
    <location>
        <begin position="33"/>
        <end position="52"/>
    </location>
</feature>
<comment type="catalytic activity">
    <reaction evidence="10">
        <text>an alpha-D-Glc-(1-&gt;3)-alpha-D-Man-(1-&gt;2)-alpha-D-Man-(1-&gt;2)-alpha-D-Man-(1-&gt;3)-[alpha-D-Man-(1-&gt;2)-alpha-D-Man-(1-&gt;3)-[alpha-D-Man-(1-&gt;2)-alpha-D-Man-(1-&gt;6)]-alpha-D-Man-(1-&gt;6)]-beta-D-Man-(1-&gt;4)-beta-D-GlcNAc-(1-&gt;4)-alpha-D-GlcNAc-diphospho-di-trans,poly-cis-dolichol + a di-trans,poly-cis-dolichyl beta-D-glucosyl phosphate = an alpha-D-Glc-(1-&gt;3)-alpha-D-Glc-(1-&gt;3)-alpha-D-Man-(1-&gt;2)-alpha-D-Man-(1-&gt;2)-alpha-D-Man-(1-&gt;3)-[alpha-D-Man-(1-&gt;2)-alpha-D-Man-(1-&gt;3)-[alpha-D-Man-(1-&gt;2)-alpha-D-Man-(1-&gt;6)]-alpha-D-Man-(1-&gt;6)]-beta-D-Man-(1-&gt;4)-beta-D-GlcNAc-(1-&gt;4)-alpha-D-GlcNAc-diphospho-di-trans,poly-cis-dolichol + a di-trans,poly-cis-dolichyl phosphate + H(+)</text>
        <dbReference type="Rhea" id="RHEA:31307"/>
        <dbReference type="Rhea" id="RHEA-COMP:19498"/>
        <dbReference type="Rhea" id="RHEA-COMP:19502"/>
        <dbReference type="Rhea" id="RHEA-COMP:19521"/>
        <dbReference type="Rhea" id="RHEA-COMP:19522"/>
        <dbReference type="ChEBI" id="CHEBI:15378"/>
        <dbReference type="ChEBI" id="CHEBI:57525"/>
        <dbReference type="ChEBI" id="CHEBI:57683"/>
        <dbReference type="ChEBI" id="CHEBI:132521"/>
        <dbReference type="ChEBI" id="CHEBI:132522"/>
        <dbReference type="EC" id="2.4.1.265"/>
    </reaction>
    <physiologicalReaction direction="left-to-right" evidence="10">
        <dbReference type="Rhea" id="RHEA:31308"/>
    </physiologicalReaction>
</comment>
<comment type="pathway">
    <text evidence="2 11">Protein modification; protein glycosylation.</text>
</comment>
<reference evidence="13" key="1">
    <citation type="submission" date="2018-06" db="EMBL/GenBank/DDBJ databases">
        <authorList>
            <person name="Guldener U."/>
        </authorList>
    </citation>
    <scope>NUCLEOTIDE SEQUENCE [LARGE SCALE GENOMIC DNA]</scope>
    <source>
        <strain evidence="13">UTAD17</strain>
    </source>
</reference>
<organism evidence="12 13">
    <name type="scientific">Saccharomycodes ludwigii</name>
    <dbReference type="NCBI Taxonomy" id="36035"/>
    <lineage>
        <taxon>Eukaryota</taxon>
        <taxon>Fungi</taxon>
        <taxon>Dikarya</taxon>
        <taxon>Ascomycota</taxon>
        <taxon>Saccharomycotina</taxon>
        <taxon>Saccharomycetes</taxon>
        <taxon>Saccharomycodales</taxon>
        <taxon>Saccharomycodaceae</taxon>
        <taxon>Saccharomycodes</taxon>
    </lineage>
</organism>
<evidence type="ECO:0000313" key="12">
    <source>
        <dbReference type="EMBL" id="SSD61590.1"/>
    </source>
</evidence>
<evidence type="ECO:0000256" key="1">
    <source>
        <dbReference type="ARBA" id="ARBA00004477"/>
    </source>
</evidence>
<evidence type="ECO:0000256" key="6">
    <source>
        <dbReference type="ARBA" id="ARBA00022692"/>
    </source>
</evidence>
<evidence type="ECO:0000256" key="2">
    <source>
        <dbReference type="ARBA" id="ARBA00004922"/>
    </source>
</evidence>
<keyword evidence="9 11" id="KW-0472">Membrane</keyword>
<name>A0A376BBT4_9ASCO</name>
<keyword evidence="5 11" id="KW-0808">Transferase</keyword>
<feature type="transmembrane region" description="Helical" evidence="11">
    <location>
        <begin position="184"/>
        <end position="209"/>
    </location>
</feature>
<protein>
    <recommendedName>
        <fullName evidence="11">Alpha-1,3-glucosyltransferase</fullName>
        <ecNumber evidence="11">2.4.1.-</ecNumber>
    </recommendedName>
</protein>
<dbReference type="InterPro" id="IPR004856">
    <property type="entry name" value="Glyco_trans_ALG6/ALG8"/>
</dbReference>
<feature type="transmembrane region" description="Helical" evidence="11">
    <location>
        <begin position="481"/>
        <end position="504"/>
    </location>
</feature>
<gene>
    <name evidence="12" type="ORF">SCODWIG_03351</name>
</gene>
<feature type="transmembrane region" description="Helical" evidence="11">
    <location>
        <begin position="400"/>
        <end position="419"/>
    </location>
</feature>
<dbReference type="Pfam" id="PF03155">
    <property type="entry name" value="Alg6_Alg8"/>
    <property type="match status" value="1"/>
</dbReference>
<feature type="transmembrane region" description="Helical" evidence="11">
    <location>
        <begin position="254"/>
        <end position="276"/>
    </location>
</feature>
<dbReference type="EC" id="2.4.1.-" evidence="11"/>
<dbReference type="Proteomes" id="UP000262825">
    <property type="component" value="Unassembled WGS sequence"/>
</dbReference>
<evidence type="ECO:0000256" key="9">
    <source>
        <dbReference type="ARBA" id="ARBA00023136"/>
    </source>
</evidence>
<feature type="transmembrane region" description="Helical" evidence="11">
    <location>
        <begin position="125"/>
        <end position="146"/>
    </location>
</feature>
<evidence type="ECO:0000256" key="4">
    <source>
        <dbReference type="ARBA" id="ARBA00022676"/>
    </source>
</evidence>
<feature type="transmembrane region" description="Helical" evidence="11">
    <location>
        <begin position="353"/>
        <end position="371"/>
    </location>
</feature>
<keyword evidence="4 11" id="KW-0328">Glycosyltransferase</keyword>
<dbReference type="PANTHER" id="PTHR12413:SF2">
    <property type="entry name" value="DOLICHYL PYROPHOSPHATE GLC1MAN9GLCNAC2 ALPHA-1,3-GLUCOSYLTRANSFERASE-RELATED"/>
    <property type="match status" value="1"/>
</dbReference>
<evidence type="ECO:0000256" key="11">
    <source>
        <dbReference type="RuleBase" id="RU363110"/>
    </source>
</evidence>
<dbReference type="GO" id="GO:0006487">
    <property type="term" value="P:protein N-linked glycosylation"/>
    <property type="evidence" value="ECO:0007669"/>
    <property type="project" value="TreeGrafter"/>
</dbReference>
<proteinExistence type="inferred from homology"/>
<feature type="transmembrane region" description="Helical" evidence="11">
    <location>
        <begin position="516"/>
        <end position="543"/>
    </location>
</feature>
<feature type="transmembrane region" description="Helical" evidence="11">
    <location>
        <begin position="443"/>
        <end position="461"/>
    </location>
</feature>
<keyword evidence="8 11" id="KW-1133">Transmembrane helix</keyword>
<feature type="transmembrane region" description="Helical" evidence="11">
    <location>
        <begin position="216"/>
        <end position="234"/>
    </location>
</feature>
<evidence type="ECO:0000256" key="7">
    <source>
        <dbReference type="ARBA" id="ARBA00022824"/>
    </source>
</evidence>
<dbReference type="OrthoDB" id="1689333at2759"/>
<dbReference type="EMBL" id="UFAJ01000777">
    <property type="protein sequence ID" value="SSD61590.1"/>
    <property type="molecule type" value="Genomic_DNA"/>
</dbReference>
<dbReference type="GO" id="GO:0042283">
    <property type="term" value="F:dolichyl pyrophosphate Glc1Man9GlcNAc2 alpha-1,3-glucosyltransferase activity"/>
    <property type="evidence" value="ECO:0007669"/>
    <property type="project" value="UniProtKB-EC"/>
</dbReference>
<comment type="subcellular location">
    <subcellularLocation>
        <location evidence="1 11">Endoplasmic reticulum membrane</location>
        <topology evidence="1 11">Multi-pass membrane protein</topology>
    </subcellularLocation>
</comment>
<feature type="transmembrane region" description="Helical" evidence="11">
    <location>
        <begin position="158"/>
        <end position="178"/>
    </location>
</feature>
<keyword evidence="13" id="KW-1185">Reference proteome</keyword>
<keyword evidence="6 11" id="KW-0812">Transmembrane</keyword>
<evidence type="ECO:0000256" key="3">
    <source>
        <dbReference type="ARBA" id="ARBA00008715"/>
    </source>
</evidence>
<accession>A0A376BBT4</accession>
<dbReference type="VEuPathDB" id="FungiDB:SCODWIG_03351"/>
<comment type="similarity">
    <text evidence="3 11">Belongs to the ALG6/ALG8 glucosyltransferase family.</text>
</comment>
<dbReference type="PANTHER" id="PTHR12413">
    <property type="entry name" value="DOLICHYL GLYCOSYLTRANSFERASE"/>
    <property type="match status" value="1"/>
</dbReference>
<sequence>MTTAGKKENLKQLQERGKATIPTNNVESRNYSLWNFWVALTVLKILLFPGYYSTDFDVHRNWMAITNKLPLTEWYFEATNQWTLDYPPFFAYFEYILSKFVPKYVIDDGCLDIVEVGHFSFPTIFFQRSTVIISEILLFVVLQIFINKSKINERAANFIVASSIVLSPGFLIIDHIHFQYNGFLFSILIASIISAKFEHYLTCAFFFTVALCFKHIYLYLAPSFFVFLLRVYVLNIHKNFEFKSYKSLFGLIRWYNLVKLSFVVLSVLLVCFAPFIGSYKQLLVRLFPFSRGLTHSYWAPNFWAVYSFLDKVLAMILKTSPKKDIGVPNINTGTRGLVQDVEFLVLPQIEPKITFILTLFYQMIATFPVLFCPNFKRFLGSLTLCGYASFLFGWHVHEKAILLVIIPFSFLVISDRRLLTPFRLVTSASYVSLFPLLFTSQDFLLKILYVSVWCLIFFFSLRDVTKISSSVERRVWFFDRIALVYIIGLLFMVLACGFLDAFVANHQENYKFLAKYEFLSLMIYSVYCSMGIIGSWLGLSWLYNFDEPLWE</sequence>
<evidence type="ECO:0000313" key="13">
    <source>
        <dbReference type="Proteomes" id="UP000262825"/>
    </source>
</evidence>
<evidence type="ECO:0000256" key="5">
    <source>
        <dbReference type="ARBA" id="ARBA00022679"/>
    </source>
</evidence>
<evidence type="ECO:0000256" key="8">
    <source>
        <dbReference type="ARBA" id="ARBA00022989"/>
    </source>
</evidence>
<dbReference type="AlphaFoldDB" id="A0A376BBT4"/>
<dbReference type="UniPathway" id="UPA00378"/>